<evidence type="ECO:0000313" key="2">
    <source>
        <dbReference type="EMBL" id="OGL45469.1"/>
    </source>
</evidence>
<feature type="transmembrane region" description="Helical" evidence="1">
    <location>
        <begin position="52"/>
        <end position="70"/>
    </location>
</feature>
<evidence type="ECO:0000313" key="3">
    <source>
        <dbReference type="Proteomes" id="UP000178797"/>
    </source>
</evidence>
<evidence type="ECO:0000256" key="1">
    <source>
        <dbReference type="SAM" id="Phobius"/>
    </source>
</evidence>
<gene>
    <name evidence="2" type="ORF">A2W05_07250</name>
</gene>
<comment type="caution">
    <text evidence="2">The sequence shown here is derived from an EMBL/GenBank/DDBJ whole genome shotgun (WGS) entry which is preliminary data.</text>
</comment>
<accession>A0A1F7RV72</accession>
<proteinExistence type="predicted"/>
<dbReference type="Proteomes" id="UP000178797">
    <property type="component" value="Unassembled WGS sequence"/>
</dbReference>
<keyword evidence="1" id="KW-0472">Membrane</keyword>
<dbReference type="AlphaFoldDB" id="A0A1F7RV72"/>
<name>A0A1F7RV72_9BACT</name>
<reference evidence="2 3" key="1">
    <citation type="journal article" date="2016" name="Nat. Commun.">
        <title>Thousands of microbial genomes shed light on interconnected biogeochemical processes in an aquifer system.</title>
        <authorList>
            <person name="Anantharaman K."/>
            <person name="Brown C.T."/>
            <person name="Hug L.A."/>
            <person name="Sharon I."/>
            <person name="Castelle C.J."/>
            <person name="Probst A.J."/>
            <person name="Thomas B.C."/>
            <person name="Singh A."/>
            <person name="Wilkins M.J."/>
            <person name="Karaoz U."/>
            <person name="Brodie E.L."/>
            <person name="Williams K.H."/>
            <person name="Hubbard S.S."/>
            <person name="Banfield J.F."/>
        </authorList>
    </citation>
    <scope>NUCLEOTIDE SEQUENCE [LARGE SCALE GENOMIC DNA]</scope>
</reference>
<dbReference type="EMBL" id="MGDE01000132">
    <property type="protein sequence ID" value="OGL45469.1"/>
    <property type="molecule type" value="Genomic_DNA"/>
</dbReference>
<keyword evidence="1" id="KW-1133">Transmembrane helix</keyword>
<organism evidence="2 3">
    <name type="scientific">Candidatus Schekmanbacteria bacterium RBG_16_38_10</name>
    <dbReference type="NCBI Taxonomy" id="1817879"/>
    <lineage>
        <taxon>Bacteria</taxon>
        <taxon>Candidatus Schekmaniibacteriota</taxon>
    </lineage>
</organism>
<keyword evidence="1" id="KW-0812">Transmembrane</keyword>
<protein>
    <submittedName>
        <fullName evidence="2">Uncharacterized protein</fullName>
    </submittedName>
</protein>
<feature type="transmembrane region" description="Helical" evidence="1">
    <location>
        <begin position="27"/>
        <end position="46"/>
    </location>
</feature>
<sequence length="89" mass="10284">MARLFAWGFNDVISYAAGFTNLKFRPYIIISVLALIPGSLIMFYFTRFIDNTTHFVVVNLGLTTLFLLILPYTKHFAKGLTDYLEKRLE</sequence>